<protein>
    <submittedName>
        <fullName evidence="3">Uncharacterized protein</fullName>
    </submittedName>
</protein>
<dbReference type="EMBL" id="CP034345">
    <property type="protein sequence ID" value="QGX95007.1"/>
    <property type="molecule type" value="Genomic_DNA"/>
</dbReference>
<dbReference type="GeneID" id="43369769"/>
<accession>A0A6B9F931</accession>
<organism evidence="3 4">
    <name type="scientific">Haloplanus rallus</name>
    <dbReference type="NCBI Taxonomy" id="1816183"/>
    <lineage>
        <taxon>Archaea</taxon>
        <taxon>Methanobacteriati</taxon>
        <taxon>Methanobacteriota</taxon>
        <taxon>Stenosarchaea group</taxon>
        <taxon>Halobacteria</taxon>
        <taxon>Halobacteriales</taxon>
        <taxon>Haloferacaceae</taxon>
        <taxon>Haloplanus</taxon>
    </lineage>
</organism>
<feature type="region of interest" description="Disordered" evidence="1">
    <location>
        <begin position="40"/>
        <end position="174"/>
    </location>
</feature>
<keyword evidence="2" id="KW-1133">Transmembrane helix</keyword>
<keyword evidence="2" id="KW-0812">Transmembrane</keyword>
<evidence type="ECO:0000313" key="3">
    <source>
        <dbReference type="EMBL" id="QGX95007.1"/>
    </source>
</evidence>
<evidence type="ECO:0000256" key="1">
    <source>
        <dbReference type="SAM" id="MobiDB-lite"/>
    </source>
</evidence>
<dbReference type="Proteomes" id="UP000428325">
    <property type="component" value="Chromosome"/>
</dbReference>
<proteinExistence type="predicted"/>
<feature type="compositionally biased region" description="Low complexity" evidence="1">
    <location>
        <begin position="107"/>
        <end position="117"/>
    </location>
</feature>
<sequence>MATNQSNDNGMIAVIASLAAVGAVIYAVVGGGDTVQPIVDIPEGFGSSESSDNDELTDVPGISEPDASDPTSGDWQYEDPADNPNNPGGWDPDDYDFGGPNGGSGGSDSSSGSTDDGINWGGDSGDTTFSGSGGSDSGGSGSSDPLDSGSSGIVDSIGQTIPGVSVGREVLGRL</sequence>
<feature type="transmembrane region" description="Helical" evidence="2">
    <location>
        <begin position="12"/>
        <end position="29"/>
    </location>
</feature>
<evidence type="ECO:0000313" key="4">
    <source>
        <dbReference type="Proteomes" id="UP000428325"/>
    </source>
</evidence>
<feature type="compositionally biased region" description="Low complexity" evidence="1">
    <location>
        <begin position="142"/>
        <end position="158"/>
    </location>
</feature>
<keyword evidence="2" id="KW-0472">Membrane</keyword>
<gene>
    <name evidence="3" type="ORF">EI982_09490</name>
</gene>
<name>A0A6B9F931_9EURY</name>
<feature type="compositionally biased region" description="Gly residues" evidence="1">
    <location>
        <begin position="131"/>
        <end position="141"/>
    </location>
</feature>
<reference evidence="3 4" key="1">
    <citation type="submission" date="2018-12" db="EMBL/GenBank/DDBJ databases">
        <title>Complete genome sequence of Haloplanus rallus MBLA0036.</title>
        <authorList>
            <person name="Nam Y.-d."/>
            <person name="Kang J."/>
            <person name="Chung W.-H."/>
            <person name="Park Y.S."/>
        </authorList>
    </citation>
    <scope>NUCLEOTIDE SEQUENCE [LARGE SCALE GENOMIC DNA]</scope>
    <source>
        <strain evidence="3 4">MBLA0036</strain>
    </source>
</reference>
<dbReference type="KEGG" id="hra:EI982_09490"/>
<dbReference type="RefSeq" id="WP_157689463.1">
    <property type="nucleotide sequence ID" value="NZ_CP034345.1"/>
</dbReference>
<evidence type="ECO:0000256" key="2">
    <source>
        <dbReference type="SAM" id="Phobius"/>
    </source>
</evidence>
<dbReference type="AlphaFoldDB" id="A0A6B9F931"/>
<keyword evidence="4" id="KW-1185">Reference proteome</keyword>